<dbReference type="EMBL" id="NHYD01003373">
    <property type="protein sequence ID" value="PPQ79513.1"/>
    <property type="molecule type" value="Genomic_DNA"/>
</dbReference>
<evidence type="ECO:0000313" key="10">
    <source>
        <dbReference type="EMBL" id="PPQ79513.1"/>
    </source>
</evidence>
<dbReference type="InParanoid" id="A0A409WLS3"/>
<evidence type="ECO:0000256" key="2">
    <source>
        <dbReference type="ARBA" id="ARBA00022630"/>
    </source>
</evidence>
<evidence type="ECO:0000256" key="6">
    <source>
        <dbReference type="ARBA" id="ARBA00037941"/>
    </source>
</evidence>
<dbReference type="InterPro" id="IPR006076">
    <property type="entry name" value="FAD-dep_OxRdtase"/>
</dbReference>
<evidence type="ECO:0000256" key="7">
    <source>
        <dbReference type="ARBA" id="ARBA00038878"/>
    </source>
</evidence>
<organism evidence="10 11">
    <name type="scientific">Psilocybe cyanescens</name>
    <dbReference type="NCBI Taxonomy" id="93625"/>
    <lineage>
        <taxon>Eukaryota</taxon>
        <taxon>Fungi</taxon>
        <taxon>Dikarya</taxon>
        <taxon>Basidiomycota</taxon>
        <taxon>Agaricomycotina</taxon>
        <taxon>Agaricomycetes</taxon>
        <taxon>Agaricomycetidae</taxon>
        <taxon>Agaricales</taxon>
        <taxon>Agaricineae</taxon>
        <taxon>Strophariaceae</taxon>
        <taxon>Psilocybe</taxon>
    </lineage>
</organism>
<dbReference type="SUPFAM" id="SSF51905">
    <property type="entry name" value="FAD/NAD(P)-binding domain"/>
    <property type="match status" value="1"/>
</dbReference>
<keyword evidence="11" id="KW-1185">Reference proteome</keyword>
<dbReference type="Gene3D" id="3.30.9.10">
    <property type="entry name" value="D-Amino Acid Oxidase, subunit A, domain 2"/>
    <property type="match status" value="1"/>
</dbReference>
<dbReference type="Proteomes" id="UP000283269">
    <property type="component" value="Unassembled WGS sequence"/>
</dbReference>
<dbReference type="Pfam" id="PF01266">
    <property type="entry name" value="DAO"/>
    <property type="match status" value="1"/>
</dbReference>
<evidence type="ECO:0000313" key="11">
    <source>
        <dbReference type="Proteomes" id="UP000283269"/>
    </source>
</evidence>
<accession>A0A409WLS3</accession>
<sequence length="453" mass="50511">MRPVKGLTRALNDNGRFRYKDPESVVDFLIVGGGVVGLAVAQRLTQCFPSKSTYLVERHSRAGEETSSRNSEVIHSGLYYPPGSLKTTLCLRGRDLMYERCRAYNIPYKQTGKLVVAKADQLPYIQGLHAKSLKLKWPAHSPQEAQKEPILPTELLTKLEIEKLEPDLSKDIVTALWCPKTGIVDSHAFMETLEKDIIESEEGQLVFNSEVVRIDPYRNSGRAKDVRDTSANEEGWVVQVCSEGEEGYALLARNLINASGLSSAMVLNSFLPQDQRIPMFYARGSYASYHGPGVSNISHLIYPCPYTGPNAHAFESLGTHLTLDLQGKIRFGPDIEWIDVPASEIKGTVEDADFWTKRLKPDDSRLPDIHQAVASYLPGVTLERLQPDYVGIRPKLIPPGGGFQDFLFRRDYPSKYTQRNNSNPMISLLGIESPGLTSSLAIAEMVVDDMLKR</sequence>
<comment type="cofactor">
    <cofactor evidence="1">
        <name>FAD</name>
        <dbReference type="ChEBI" id="CHEBI:57692"/>
    </cofactor>
</comment>
<dbReference type="PANTHER" id="PTHR43104:SF4">
    <property type="entry name" value="L-2-HYDROXYGLUTARATE DEHYDROGENASE, MITOCHONDRIAL"/>
    <property type="match status" value="1"/>
</dbReference>
<name>A0A409WLS3_PSICY</name>
<reference evidence="10 11" key="1">
    <citation type="journal article" date="2018" name="Evol. Lett.">
        <title>Horizontal gene cluster transfer increased hallucinogenic mushroom diversity.</title>
        <authorList>
            <person name="Reynolds H.T."/>
            <person name="Vijayakumar V."/>
            <person name="Gluck-Thaler E."/>
            <person name="Korotkin H.B."/>
            <person name="Matheny P.B."/>
            <person name="Slot J.C."/>
        </authorList>
    </citation>
    <scope>NUCLEOTIDE SEQUENCE [LARGE SCALE GENOMIC DNA]</scope>
    <source>
        <strain evidence="10 11">2631</strain>
    </source>
</reference>
<evidence type="ECO:0000259" key="9">
    <source>
        <dbReference type="Pfam" id="PF01266"/>
    </source>
</evidence>
<dbReference type="OrthoDB" id="498204at2759"/>
<gene>
    <name evidence="10" type="ORF">CVT25_003395</name>
</gene>
<keyword evidence="3" id="KW-0274">FAD</keyword>
<comment type="similarity">
    <text evidence="6">Belongs to the L2HGDH family.</text>
</comment>
<dbReference type="STRING" id="93625.A0A409WLS3"/>
<evidence type="ECO:0000256" key="4">
    <source>
        <dbReference type="ARBA" id="ARBA00023002"/>
    </source>
</evidence>
<evidence type="ECO:0000256" key="3">
    <source>
        <dbReference type="ARBA" id="ARBA00022827"/>
    </source>
</evidence>
<keyword evidence="2" id="KW-0285">Flavoprotein</keyword>
<feature type="domain" description="FAD dependent oxidoreductase" evidence="9">
    <location>
        <begin position="27"/>
        <end position="448"/>
    </location>
</feature>
<dbReference type="PANTHER" id="PTHR43104">
    <property type="entry name" value="L-2-HYDROXYGLUTARATE DEHYDROGENASE, MITOCHONDRIAL"/>
    <property type="match status" value="1"/>
</dbReference>
<dbReference type="EC" id="1.1.99.2" evidence="7"/>
<proteinExistence type="inferred from homology"/>
<dbReference type="GO" id="GO:0047545">
    <property type="term" value="F:(S)-2-hydroxyglutarate dehydrogenase activity"/>
    <property type="evidence" value="ECO:0007669"/>
    <property type="project" value="UniProtKB-EC"/>
</dbReference>
<dbReference type="InterPro" id="IPR036188">
    <property type="entry name" value="FAD/NAD-bd_sf"/>
</dbReference>
<evidence type="ECO:0000256" key="8">
    <source>
        <dbReference type="ARBA" id="ARBA00041137"/>
    </source>
</evidence>
<comment type="catalytic activity">
    <reaction evidence="5">
        <text>(S)-2-hydroxyglutarate + A = 2-oxoglutarate + AH2</text>
        <dbReference type="Rhea" id="RHEA:21252"/>
        <dbReference type="ChEBI" id="CHEBI:13193"/>
        <dbReference type="ChEBI" id="CHEBI:16782"/>
        <dbReference type="ChEBI" id="CHEBI:16810"/>
        <dbReference type="ChEBI" id="CHEBI:17499"/>
        <dbReference type="EC" id="1.1.99.2"/>
    </reaction>
</comment>
<keyword evidence="4" id="KW-0560">Oxidoreductase</keyword>
<dbReference type="AlphaFoldDB" id="A0A409WLS3"/>
<evidence type="ECO:0000256" key="5">
    <source>
        <dbReference type="ARBA" id="ARBA00036066"/>
    </source>
</evidence>
<protein>
    <recommendedName>
        <fullName evidence="8">L-2-hydroxyglutarate dehydrogenase, mitochondrial</fullName>
        <ecNumber evidence="7">1.1.99.2</ecNumber>
    </recommendedName>
</protein>
<dbReference type="Gene3D" id="3.50.50.60">
    <property type="entry name" value="FAD/NAD(P)-binding domain"/>
    <property type="match status" value="1"/>
</dbReference>
<evidence type="ECO:0000256" key="1">
    <source>
        <dbReference type="ARBA" id="ARBA00001974"/>
    </source>
</evidence>
<comment type="caution">
    <text evidence="10">The sequence shown here is derived from an EMBL/GenBank/DDBJ whole genome shotgun (WGS) entry which is preliminary data.</text>
</comment>